<dbReference type="NCBIfam" id="TIGR00229">
    <property type="entry name" value="sensory_box"/>
    <property type="match status" value="2"/>
</dbReference>
<dbReference type="Pfam" id="PF00990">
    <property type="entry name" value="GGDEF"/>
    <property type="match status" value="1"/>
</dbReference>
<dbReference type="InterPro" id="IPR029016">
    <property type="entry name" value="GAF-like_dom_sf"/>
</dbReference>
<gene>
    <name evidence="5" type="ORF">ACFQ4M_14075</name>
</gene>
<dbReference type="InterPro" id="IPR029787">
    <property type="entry name" value="Nucleotide_cyclase"/>
</dbReference>
<dbReference type="Pfam" id="PF08447">
    <property type="entry name" value="PAS_3"/>
    <property type="match status" value="1"/>
</dbReference>
<dbReference type="SMART" id="SM00086">
    <property type="entry name" value="PAC"/>
    <property type="match status" value="2"/>
</dbReference>
<evidence type="ECO:0000259" key="4">
    <source>
        <dbReference type="PROSITE" id="PS50887"/>
    </source>
</evidence>
<proteinExistence type="predicted"/>
<dbReference type="CDD" id="cd00130">
    <property type="entry name" value="PAS"/>
    <property type="match status" value="2"/>
</dbReference>
<evidence type="ECO:0000313" key="5">
    <source>
        <dbReference type="EMBL" id="MFD1264705.1"/>
    </source>
</evidence>
<dbReference type="InterPro" id="IPR013767">
    <property type="entry name" value="PAS_fold"/>
</dbReference>
<dbReference type="EMBL" id="JBHTMC010000026">
    <property type="protein sequence ID" value="MFD1264705.1"/>
    <property type="molecule type" value="Genomic_DNA"/>
</dbReference>
<feature type="domain" description="PAS" evidence="1">
    <location>
        <begin position="641"/>
        <end position="711"/>
    </location>
</feature>
<dbReference type="SMART" id="SM00267">
    <property type="entry name" value="GGDEF"/>
    <property type="match status" value="1"/>
</dbReference>
<dbReference type="SUPFAM" id="SSF55785">
    <property type="entry name" value="PYP-like sensor domain (PAS domain)"/>
    <property type="match status" value="2"/>
</dbReference>
<dbReference type="PANTHER" id="PTHR44757:SF2">
    <property type="entry name" value="BIOFILM ARCHITECTURE MAINTENANCE PROTEIN MBAA"/>
    <property type="match status" value="1"/>
</dbReference>
<dbReference type="RefSeq" id="WP_277832140.1">
    <property type="nucleotide sequence ID" value="NZ_JARQZE010000004.1"/>
</dbReference>
<dbReference type="InterPro" id="IPR035965">
    <property type="entry name" value="PAS-like_dom_sf"/>
</dbReference>
<dbReference type="CDD" id="cd01948">
    <property type="entry name" value="EAL"/>
    <property type="match status" value="1"/>
</dbReference>
<name>A0ABW3WFT6_9RHOO</name>
<dbReference type="Pfam" id="PF01590">
    <property type="entry name" value="GAF"/>
    <property type="match status" value="1"/>
</dbReference>
<evidence type="ECO:0000259" key="3">
    <source>
        <dbReference type="PROSITE" id="PS50883"/>
    </source>
</evidence>
<dbReference type="Pfam" id="PF13185">
    <property type="entry name" value="GAF_2"/>
    <property type="match status" value="1"/>
</dbReference>
<dbReference type="SUPFAM" id="SSF141868">
    <property type="entry name" value="EAL domain-like"/>
    <property type="match status" value="1"/>
</dbReference>
<dbReference type="SUPFAM" id="SSF55781">
    <property type="entry name" value="GAF domain-like"/>
    <property type="match status" value="3"/>
</dbReference>
<dbReference type="InterPro" id="IPR000014">
    <property type="entry name" value="PAS"/>
</dbReference>
<dbReference type="CDD" id="cd01949">
    <property type="entry name" value="GGDEF"/>
    <property type="match status" value="1"/>
</dbReference>
<dbReference type="InterPro" id="IPR043128">
    <property type="entry name" value="Rev_trsase/Diguanyl_cyclase"/>
</dbReference>
<evidence type="ECO:0000259" key="1">
    <source>
        <dbReference type="PROSITE" id="PS50112"/>
    </source>
</evidence>
<dbReference type="Pfam" id="PF00563">
    <property type="entry name" value="EAL"/>
    <property type="match status" value="1"/>
</dbReference>
<accession>A0ABW3WFT6</accession>
<protein>
    <submittedName>
        <fullName evidence="5">EAL domain-containing protein</fullName>
    </submittedName>
</protein>
<dbReference type="Pfam" id="PF00989">
    <property type="entry name" value="PAS"/>
    <property type="match status" value="1"/>
</dbReference>
<dbReference type="Gene3D" id="3.30.450.40">
    <property type="match status" value="3"/>
</dbReference>
<dbReference type="SMART" id="SM00052">
    <property type="entry name" value="EAL"/>
    <property type="match status" value="1"/>
</dbReference>
<comment type="caution">
    <text evidence="5">The sequence shown here is derived from an EMBL/GenBank/DDBJ whole genome shotgun (WGS) entry which is preliminary data.</text>
</comment>
<dbReference type="Gene3D" id="3.20.20.450">
    <property type="entry name" value="EAL domain"/>
    <property type="match status" value="1"/>
</dbReference>
<organism evidence="5 6">
    <name type="scientific">Thauera mechernichensis</name>
    <dbReference type="NCBI Taxonomy" id="82788"/>
    <lineage>
        <taxon>Bacteria</taxon>
        <taxon>Pseudomonadati</taxon>
        <taxon>Pseudomonadota</taxon>
        <taxon>Betaproteobacteria</taxon>
        <taxon>Rhodocyclales</taxon>
        <taxon>Zoogloeaceae</taxon>
        <taxon>Thauera</taxon>
    </lineage>
</organism>
<dbReference type="InterPro" id="IPR000700">
    <property type="entry name" value="PAS-assoc_C"/>
</dbReference>
<dbReference type="PROSITE" id="PS50112">
    <property type="entry name" value="PAS"/>
    <property type="match status" value="2"/>
</dbReference>
<sequence>MLSALVAVQRDFLVDGAAHEIFERMLHELIGLSDSEYGFIGEVLHDELGEPFVRMHGLTDVAWDAHTRTLYERARAGGFEFRELNSLYGAVLRTAAPVISNAPVTDARSCGLPQGHPPLRGFLGLPLIQGAQLVGIVGLANAPGGYDRVLVDDLAPMLATCTSMIVALRLEQERNAAEQALLESETHFRNLANSGSALIWTSGADGRCSYFNEPWLRFTGRSLEQELGEGWAEGVHPDDRAQCLSDYERAFAAQDPFRLEYRLRHVDGGYRWVSDEGSPRYDSSGRFLGYIGYCLDVTDRKRAGLALDALAARYTMLSGDAFYEAVCRHVGEALHLDLVFVGQCLEEGGRINVRAGWKDGAAVQQFSYVLAGTPSELALQGRSVVIGSGVAARFPDDPGLRDGAYEAYCGVPLADKEGQALGLMVGMSRRPLDDQQGVRELLEIFDGPVSAELIRERGEAALTRRIAFGRMVARISSELMPARADEVDGLVLRALAQIGRYADADRAFVFDITEDGRSVSNTHEWCAPGVSPQAHNLQGVGFEGSLFCQIIKRLEIVDFPDVSLLPECARQDRELLQSQGIQSTLAAPMVVNGRLLGFVGLDSVRCRRQWSGEEKTLMSLVGNALAGVIERKRVDESLRESEARYRSVVESVREVIFQVDADGRCAFLNRAWHELTGFAVEASIGRPFVDYVHPDDRHLHQEVFELLMRREEASCTQALRYLRVGGGFRWVELHARPVLGPGREAQGISGTLNDITIQKEHEAQLKYVAHYDALTGLPNRVLLHDRLSRSMAQARRRGQLLAVAYIDLDGFKEVNDGHGHHVGDQLLTTVAARMKGTLRDADSVSRLGGDEFVAVLVDLPDLPACKHLVQRLLQAVAQVVQVGGAELQVSASIGLTLYPQEEALEPDQLLRQADLAMYQAKLAGKNRYHFFDTDQDRDVRGRHEGVARIHEALANDEFVLFYQPKVNMRSGALTGVEALIRWQHPELGLIEPAAFLPMVEDQPVAVALGDWVISAALEQLERWKSLGLTVPVSVNISARHLQAPDFMMRLQEALTGHPGLAPGSLELEVLESSALESMTRVTQIVEACARIGVSFALDDFGTGYSGLAYLKRLPAARLKIDQLFVREMLDDPEDLAILEAVMGLAHAFRREVVAEGVESEAHGRVLLQLGCEVGQGYVIARPMEGESLPQWVATWAPPASWQRQSALSREELALVYAQVEHRALVRALAAKIADGTQIDNRLVVHGCSLGRWIELALAEQRHEEVVLRELAQAHDLFHETIETLAAHYRAADAAAVIEGLGAVRRRLDVMLGQINRLLA</sequence>
<dbReference type="InterPro" id="IPR052155">
    <property type="entry name" value="Biofilm_reg_signaling"/>
</dbReference>
<dbReference type="SUPFAM" id="SSF55073">
    <property type="entry name" value="Nucleotide cyclase"/>
    <property type="match status" value="1"/>
</dbReference>
<evidence type="ECO:0000259" key="2">
    <source>
        <dbReference type="PROSITE" id="PS50113"/>
    </source>
</evidence>
<feature type="domain" description="PAC" evidence="2">
    <location>
        <begin position="257"/>
        <end position="309"/>
    </location>
</feature>
<dbReference type="Gene3D" id="1.20.120.30">
    <property type="entry name" value="Aspartate receptor, ligand-binding domain"/>
    <property type="match status" value="1"/>
</dbReference>
<feature type="domain" description="GGDEF" evidence="4">
    <location>
        <begin position="799"/>
        <end position="933"/>
    </location>
</feature>
<dbReference type="InterPro" id="IPR001633">
    <property type="entry name" value="EAL_dom"/>
</dbReference>
<keyword evidence="6" id="KW-1185">Reference proteome</keyword>
<dbReference type="SMART" id="SM00065">
    <property type="entry name" value="GAF"/>
    <property type="match status" value="2"/>
</dbReference>
<feature type="domain" description="EAL" evidence="3">
    <location>
        <begin position="942"/>
        <end position="1196"/>
    </location>
</feature>
<dbReference type="SMART" id="SM00091">
    <property type="entry name" value="PAS"/>
    <property type="match status" value="2"/>
</dbReference>
<feature type="domain" description="PAS" evidence="1">
    <location>
        <begin position="184"/>
        <end position="254"/>
    </location>
</feature>
<dbReference type="InterPro" id="IPR013655">
    <property type="entry name" value="PAS_fold_3"/>
</dbReference>
<dbReference type="Gene3D" id="3.30.450.20">
    <property type="entry name" value="PAS domain"/>
    <property type="match status" value="2"/>
</dbReference>
<dbReference type="NCBIfam" id="TIGR00254">
    <property type="entry name" value="GGDEF"/>
    <property type="match status" value="1"/>
</dbReference>
<dbReference type="InterPro" id="IPR035919">
    <property type="entry name" value="EAL_sf"/>
</dbReference>
<dbReference type="Proteomes" id="UP001597158">
    <property type="component" value="Unassembled WGS sequence"/>
</dbReference>
<dbReference type="PANTHER" id="PTHR44757">
    <property type="entry name" value="DIGUANYLATE CYCLASE DGCP"/>
    <property type="match status" value="1"/>
</dbReference>
<dbReference type="InterPro" id="IPR001610">
    <property type="entry name" value="PAC"/>
</dbReference>
<dbReference type="Gene3D" id="3.30.70.270">
    <property type="match status" value="1"/>
</dbReference>
<reference evidence="6" key="1">
    <citation type="journal article" date="2019" name="Int. J. Syst. Evol. Microbiol.">
        <title>The Global Catalogue of Microorganisms (GCM) 10K type strain sequencing project: providing services to taxonomists for standard genome sequencing and annotation.</title>
        <authorList>
            <consortium name="The Broad Institute Genomics Platform"/>
            <consortium name="The Broad Institute Genome Sequencing Center for Infectious Disease"/>
            <person name="Wu L."/>
            <person name="Ma J."/>
        </authorList>
    </citation>
    <scope>NUCLEOTIDE SEQUENCE [LARGE SCALE GENOMIC DNA]</scope>
    <source>
        <strain evidence="6">CCUG 48884</strain>
    </source>
</reference>
<dbReference type="PROSITE" id="PS50113">
    <property type="entry name" value="PAC"/>
    <property type="match status" value="2"/>
</dbReference>
<dbReference type="PROSITE" id="PS50883">
    <property type="entry name" value="EAL"/>
    <property type="match status" value="1"/>
</dbReference>
<dbReference type="InterPro" id="IPR003018">
    <property type="entry name" value="GAF"/>
</dbReference>
<dbReference type="PROSITE" id="PS50887">
    <property type="entry name" value="GGDEF"/>
    <property type="match status" value="1"/>
</dbReference>
<evidence type="ECO:0000313" key="6">
    <source>
        <dbReference type="Proteomes" id="UP001597158"/>
    </source>
</evidence>
<feature type="domain" description="PAC" evidence="2">
    <location>
        <begin position="715"/>
        <end position="767"/>
    </location>
</feature>
<dbReference type="InterPro" id="IPR000160">
    <property type="entry name" value="GGDEF_dom"/>
</dbReference>